<dbReference type="GO" id="GO:0000455">
    <property type="term" value="P:enzyme-directed rRNA pseudouridine synthesis"/>
    <property type="evidence" value="ECO:0007669"/>
    <property type="project" value="UniProtKB-ARBA"/>
</dbReference>
<evidence type="ECO:0000313" key="8">
    <source>
        <dbReference type="Proteomes" id="UP000184184"/>
    </source>
</evidence>
<dbReference type="GO" id="GO:0003723">
    <property type="term" value="F:RNA binding"/>
    <property type="evidence" value="ECO:0007669"/>
    <property type="project" value="UniProtKB-KW"/>
</dbReference>
<evidence type="ECO:0000256" key="1">
    <source>
        <dbReference type="ARBA" id="ARBA00008348"/>
    </source>
</evidence>
<evidence type="ECO:0000313" key="7">
    <source>
        <dbReference type="EMBL" id="SHN04234.1"/>
    </source>
</evidence>
<gene>
    <name evidence="7" type="ORF">SAMN05216179_1597</name>
</gene>
<dbReference type="GO" id="GO:0005829">
    <property type="term" value="C:cytosol"/>
    <property type="evidence" value="ECO:0007669"/>
    <property type="project" value="UniProtKB-ARBA"/>
</dbReference>
<dbReference type="InterPro" id="IPR000748">
    <property type="entry name" value="PsdUridine_synth_RsuA/RluB/E/F"/>
</dbReference>
<dbReference type="InterPro" id="IPR002942">
    <property type="entry name" value="S4_RNA-bd"/>
</dbReference>
<reference evidence="7 8" key="1">
    <citation type="submission" date="2016-11" db="EMBL/GenBank/DDBJ databases">
        <authorList>
            <person name="Jaros S."/>
            <person name="Januszkiewicz K."/>
            <person name="Wedrychowicz H."/>
        </authorList>
    </citation>
    <scope>NUCLEOTIDE SEQUENCE [LARGE SCALE GENOMIC DNA]</scope>
    <source>
        <strain evidence="7 8">CGMCC 1.10681</strain>
    </source>
</reference>
<dbReference type="Pfam" id="PF00849">
    <property type="entry name" value="PseudoU_synth_2"/>
    <property type="match status" value="1"/>
</dbReference>
<dbReference type="InterPro" id="IPR020103">
    <property type="entry name" value="PsdUridine_synth_cat_dom_sf"/>
</dbReference>
<dbReference type="Gene3D" id="3.30.70.1560">
    <property type="entry name" value="Alpha-L RNA-binding motif"/>
    <property type="match status" value="1"/>
</dbReference>
<dbReference type="Proteomes" id="UP000184184">
    <property type="component" value="Unassembled WGS sequence"/>
</dbReference>
<evidence type="ECO:0000256" key="5">
    <source>
        <dbReference type="RuleBase" id="RU003887"/>
    </source>
</evidence>
<feature type="domain" description="RNA-binding S4" evidence="6">
    <location>
        <begin position="8"/>
        <end position="66"/>
    </location>
</feature>
<dbReference type="EC" id="5.4.99.-" evidence="5"/>
<dbReference type="STRING" id="1027249.SAMN05216179_1597"/>
<dbReference type="PROSITE" id="PS50889">
    <property type="entry name" value="S4"/>
    <property type="match status" value="1"/>
</dbReference>
<dbReference type="SMART" id="SM00363">
    <property type="entry name" value="S4"/>
    <property type="match status" value="1"/>
</dbReference>
<dbReference type="InterPro" id="IPR042092">
    <property type="entry name" value="PsdUridine_s_RsuA/RluB/E/F_cat"/>
</dbReference>
<sequence length="240" mass="27935">MEKEVFRIRLDKFLANMGYGSRKDVKALIKNKRITVNDEIIRKSDIKIDRYQDQIKCDDHIITYQEFIYIMLHKPSGYLSATEDNKQKTVLDLIKKKDKILDPFPVGRLDKDTEGLLLLTNDGQLAHELLSPKKHVDKKYIATVAEKVTESDVKRFSEGVVLDDGYLTKPAQLSVIGEYRVQIIITEGKYHQIKRMFEAIGNKVLYLKRISMGSLTLDRDLDKGKYRELTKEEITQLRRK</sequence>
<protein>
    <recommendedName>
        <fullName evidence="5">Pseudouridine synthase</fullName>
        <ecNumber evidence="5">5.4.99.-</ecNumber>
    </recommendedName>
</protein>
<dbReference type="GO" id="GO:0120159">
    <property type="term" value="F:rRNA pseudouridine synthase activity"/>
    <property type="evidence" value="ECO:0007669"/>
    <property type="project" value="UniProtKB-ARBA"/>
</dbReference>
<dbReference type="CDD" id="cd00165">
    <property type="entry name" value="S4"/>
    <property type="match status" value="1"/>
</dbReference>
<dbReference type="SUPFAM" id="SSF55120">
    <property type="entry name" value="Pseudouridine synthase"/>
    <property type="match status" value="1"/>
</dbReference>
<evidence type="ECO:0000256" key="2">
    <source>
        <dbReference type="ARBA" id="ARBA00022884"/>
    </source>
</evidence>
<comment type="similarity">
    <text evidence="1 5">Belongs to the pseudouridine synthase RsuA family.</text>
</comment>
<dbReference type="InterPro" id="IPR006145">
    <property type="entry name" value="PsdUridine_synth_RsuA/RluA"/>
</dbReference>
<dbReference type="Gene3D" id="3.30.70.580">
    <property type="entry name" value="Pseudouridine synthase I, catalytic domain, N-terminal subdomain"/>
    <property type="match status" value="1"/>
</dbReference>
<dbReference type="PANTHER" id="PTHR47683:SF4">
    <property type="entry name" value="PSEUDOURIDINE SYNTHASE"/>
    <property type="match status" value="1"/>
</dbReference>
<dbReference type="FunFam" id="3.30.70.1560:FF:000001">
    <property type="entry name" value="Pseudouridine synthase"/>
    <property type="match status" value="1"/>
</dbReference>
<dbReference type="AlphaFoldDB" id="A0A1M7NKI1"/>
<dbReference type="InterPro" id="IPR020094">
    <property type="entry name" value="TruA/RsuA/RluB/E/F_N"/>
</dbReference>
<dbReference type="PROSITE" id="PS01149">
    <property type="entry name" value="PSI_RSU"/>
    <property type="match status" value="1"/>
</dbReference>
<dbReference type="Gene3D" id="3.10.290.10">
    <property type="entry name" value="RNA-binding S4 domain"/>
    <property type="match status" value="1"/>
</dbReference>
<evidence type="ECO:0000256" key="4">
    <source>
        <dbReference type="PROSITE-ProRule" id="PRU00182"/>
    </source>
</evidence>
<accession>A0A1M7NKI1</accession>
<keyword evidence="8" id="KW-1185">Reference proteome</keyword>
<dbReference type="InterPro" id="IPR050343">
    <property type="entry name" value="RsuA_PseudoU_synthase"/>
</dbReference>
<name>A0A1M7NKI1_9BACI</name>
<dbReference type="PANTHER" id="PTHR47683">
    <property type="entry name" value="PSEUDOURIDINE SYNTHASE FAMILY PROTEIN-RELATED"/>
    <property type="match status" value="1"/>
</dbReference>
<evidence type="ECO:0000259" key="6">
    <source>
        <dbReference type="SMART" id="SM00363"/>
    </source>
</evidence>
<dbReference type="CDD" id="cd02553">
    <property type="entry name" value="PseudoU_synth_RsuA"/>
    <property type="match status" value="1"/>
</dbReference>
<dbReference type="SUPFAM" id="SSF55174">
    <property type="entry name" value="Alpha-L RNA-binding motif"/>
    <property type="match status" value="1"/>
</dbReference>
<dbReference type="InterPro" id="IPR018496">
    <property type="entry name" value="PsdUridine_synth_RsuA/RluB_CS"/>
</dbReference>
<dbReference type="InterPro" id="IPR036986">
    <property type="entry name" value="S4_RNA-bd_sf"/>
</dbReference>
<dbReference type="NCBIfam" id="TIGR00093">
    <property type="entry name" value="pseudouridine synthase"/>
    <property type="match status" value="1"/>
</dbReference>
<keyword evidence="2 4" id="KW-0694">RNA-binding</keyword>
<proteinExistence type="inferred from homology"/>
<dbReference type="Pfam" id="PF01479">
    <property type="entry name" value="S4"/>
    <property type="match status" value="1"/>
</dbReference>
<organism evidence="7 8">
    <name type="scientific">Gracilibacillus kekensis</name>
    <dbReference type="NCBI Taxonomy" id="1027249"/>
    <lineage>
        <taxon>Bacteria</taxon>
        <taxon>Bacillati</taxon>
        <taxon>Bacillota</taxon>
        <taxon>Bacilli</taxon>
        <taxon>Bacillales</taxon>
        <taxon>Bacillaceae</taxon>
        <taxon>Gracilibacillus</taxon>
    </lineage>
</organism>
<evidence type="ECO:0000256" key="3">
    <source>
        <dbReference type="ARBA" id="ARBA00023235"/>
    </source>
</evidence>
<keyword evidence="3 5" id="KW-0413">Isomerase</keyword>
<dbReference type="EMBL" id="FRCZ01000003">
    <property type="protein sequence ID" value="SHN04234.1"/>
    <property type="molecule type" value="Genomic_DNA"/>
</dbReference>